<dbReference type="InterPro" id="IPR015422">
    <property type="entry name" value="PyrdxlP-dep_Trfase_small"/>
</dbReference>
<comment type="caution">
    <text evidence="6">The sequence shown here is derived from an EMBL/GenBank/DDBJ whole genome shotgun (WGS) entry which is preliminary data.</text>
</comment>
<dbReference type="Gene3D" id="3.40.640.10">
    <property type="entry name" value="Type I PLP-dependent aspartate aminotransferase-like (Major domain)"/>
    <property type="match status" value="1"/>
</dbReference>
<reference evidence="6 7" key="1">
    <citation type="submission" date="2019-11" db="EMBL/GenBank/DDBJ databases">
        <title>Terrilactibacillus tamarindus sp. nov. BCM23-1 isolated from bark of Tamarindus indica.</title>
        <authorList>
            <person name="Kingkaew E."/>
            <person name="Tanasupawat S."/>
        </authorList>
    </citation>
    <scope>NUCLEOTIDE SEQUENCE [LARGE SCALE GENOMIC DNA]</scope>
    <source>
        <strain evidence="6 7">BCM23-1</strain>
    </source>
</reference>
<dbReference type="AlphaFoldDB" id="A0A6N8CLL4"/>
<dbReference type="OrthoDB" id="9803887at2"/>
<dbReference type="GO" id="GO:0006535">
    <property type="term" value="P:cysteine biosynthetic process from serine"/>
    <property type="evidence" value="ECO:0007669"/>
    <property type="project" value="TreeGrafter"/>
</dbReference>
<dbReference type="FunFam" id="3.90.1150.10:FF:000033">
    <property type="entry name" value="Cystathionine gamma-synthase"/>
    <property type="match status" value="1"/>
</dbReference>
<evidence type="ECO:0000313" key="7">
    <source>
        <dbReference type="Proteomes" id="UP000440978"/>
    </source>
</evidence>
<evidence type="ECO:0000256" key="2">
    <source>
        <dbReference type="ARBA" id="ARBA00009077"/>
    </source>
</evidence>
<dbReference type="Pfam" id="PF01053">
    <property type="entry name" value="Cys_Met_Meta_PP"/>
    <property type="match status" value="1"/>
</dbReference>
<keyword evidence="3" id="KW-0808">Transferase</keyword>
<name>A0A6N8CLL4_9BACI</name>
<comment type="similarity">
    <text evidence="2 5">Belongs to the trans-sulfuration enzymes family.</text>
</comment>
<dbReference type="Gene3D" id="3.90.1150.10">
    <property type="entry name" value="Aspartate Aminotransferase, domain 1"/>
    <property type="match status" value="1"/>
</dbReference>
<dbReference type="GO" id="GO:0019346">
    <property type="term" value="P:transsulfuration"/>
    <property type="evidence" value="ECO:0007669"/>
    <property type="project" value="InterPro"/>
</dbReference>
<comment type="cofactor">
    <cofactor evidence="1 5">
        <name>pyridoxal 5'-phosphate</name>
        <dbReference type="ChEBI" id="CHEBI:597326"/>
    </cofactor>
</comment>
<evidence type="ECO:0000256" key="4">
    <source>
        <dbReference type="ARBA" id="ARBA00022898"/>
    </source>
</evidence>
<proteinExistence type="inferred from homology"/>
<gene>
    <name evidence="6" type="ORF">GMB86_01510</name>
</gene>
<evidence type="ECO:0000313" key="6">
    <source>
        <dbReference type="EMBL" id="MTT30691.1"/>
    </source>
</evidence>
<sequence>MIKKPTGYHGLRYGLDLGRAGYITKARTQLLRDFGAALSPFNAFLILQGFETLHLRIKAHNDNAKKIAEHLSQHPLVSWVNYPGLKNHPSHKLANRYFSNGYGSIVVFGIKGGLEAGKTFIDQLSLWSQLANVGDAKSLVIHPASTTHQQLNDDDLNKAGVTEDLIRLSVGIENVNDLLKDIDQALEKSKDKHPKLVL</sequence>
<evidence type="ECO:0000256" key="3">
    <source>
        <dbReference type="ARBA" id="ARBA00022679"/>
    </source>
</evidence>
<dbReference type="InterPro" id="IPR015421">
    <property type="entry name" value="PyrdxlP-dep_Trfase_major"/>
</dbReference>
<evidence type="ECO:0000256" key="5">
    <source>
        <dbReference type="RuleBase" id="RU362118"/>
    </source>
</evidence>
<dbReference type="PANTHER" id="PTHR43797">
    <property type="entry name" value="HOMOCYSTEINE/CYSTEINE SYNTHASE"/>
    <property type="match status" value="1"/>
</dbReference>
<evidence type="ECO:0000256" key="1">
    <source>
        <dbReference type="ARBA" id="ARBA00001933"/>
    </source>
</evidence>
<dbReference type="GO" id="GO:0004124">
    <property type="term" value="F:cysteine synthase activity"/>
    <property type="evidence" value="ECO:0007669"/>
    <property type="project" value="TreeGrafter"/>
</dbReference>
<organism evidence="6 7">
    <name type="scientific">Terrilactibacillus tamarindi</name>
    <dbReference type="NCBI Taxonomy" id="2599694"/>
    <lineage>
        <taxon>Bacteria</taxon>
        <taxon>Bacillati</taxon>
        <taxon>Bacillota</taxon>
        <taxon>Bacilli</taxon>
        <taxon>Bacillales</taxon>
        <taxon>Bacillaceae</taxon>
        <taxon>Terrilactibacillus</taxon>
    </lineage>
</organism>
<accession>A0A6N8CLL4</accession>
<dbReference type="InterPro" id="IPR015424">
    <property type="entry name" value="PyrdxlP-dep_Trfase"/>
</dbReference>
<keyword evidence="4 5" id="KW-0663">Pyridoxal phosphate</keyword>
<dbReference type="Proteomes" id="UP000440978">
    <property type="component" value="Unassembled WGS sequence"/>
</dbReference>
<protein>
    <submittedName>
        <fullName evidence="6">Uncharacterized protein</fullName>
    </submittedName>
</protein>
<keyword evidence="7" id="KW-1185">Reference proteome</keyword>
<dbReference type="GO" id="GO:0003961">
    <property type="term" value="F:O-acetylhomoserine aminocarboxypropyltransferase activity"/>
    <property type="evidence" value="ECO:0007669"/>
    <property type="project" value="TreeGrafter"/>
</dbReference>
<dbReference type="GO" id="GO:0030170">
    <property type="term" value="F:pyridoxal phosphate binding"/>
    <property type="evidence" value="ECO:0007669"/>
    <property type="project" value="InterPro"/>
</dbReference>
<dbReference type="SUPFAM" id="SSF53383">
    <property type="entry name" value="PLP-dependent transferases"/>
    <property type="match status" value="1"/>
</dbReference>
<dbReference type="GO" id="GO:0005737">
    <property type="term" value="C:cytoplasm"/>
    <property type="evidence" value="ECO:0007669"/>
    <property type="project" value="TreeGrafter"/>
</dbReference>
<dbReference type="GO" id="GO:0071269">
    <property type="term" value="P:L-homocysteine biosynthetic process"/>
    <property type="evidence" value="ECO:0007669"/>
    <property type="project" value="TreeGrafter"/>
</dbReference>
<dbReference type="InterPro" id="IPR006235">
    <property type="entry name" value="OAc-hSer/O-AcSer_sulfhydrylase"/>
</dbReference>
<dbReference type="InterPro" id="IPR000277">
    <property type="entry name" value="Cys/Met-Metab_PyrdxlP-dep_enz"/>
</dbReference>
<dbReference type="EMBL" id="WNHB01000002">
    <property type="protein sequence ID" value="MTT30691.1"/>
    <property type="molecule type" value="Genomic_DNA"/>
</dbReference>
<dbReference type="PANTHER" id="PTHR43797:SF2">
    <property type="entry name" value="HOMOCYSTEINE_CYSTEINE SYNTHASE"/>
    <property type="match status" value="1"/>
</dbReference>